<dbReference type="SUPFAM" id="SSF52540">
    <property type="entry name" value="P-loop containing nucleoside triphosphate hydrolases"/>
    <property type="match status" value="1"/>
</dbReference>
<dbReference type="EC" id="3.1.11.5" evidence="6"/>
<dbReference type="EMBL" id="MT630817">
    <property type="protein sequence ID" value="QNO43387.1"/>
    <property type="molecule type" value="Genomic_DNA"/>
</dbReference>
<dbReference type="GO" id="GO:0043138">
    <property type="term" value="F:3'-5' DNA helicase activity"/>
    <property type="evidence" value="ECO:0007669"/>
    <property type="project" value="TreeGrafter"/>
</dbReference>
<dbReference type="GO" id="GO:0003677">
    <property type="term" value="F:DNA binding"/>
    <property type="evidence" value="ECO:0007669"/>
    <property type="project" value="InterPro"/>
</dbReference>
<dbReference type="GO" id="GO:0008854">
    <property type="term" value="F:exodeoxyribonuclease V activity"/>
    <property type="evidence" value="ECO:0007669"/>
    <property type="project" value="UniProtKB-EC"/>
</dbReference>
<dbReference type="InterPro" id="IPR014016">
    <property type="entry name" value="UvrD-like_ATP-bd"/>
</dbReference>
<dbReference type="PANTHER" id="PTHR11070:SF67">
    <property type="entry name" value="DNA 3'-5' HELICASE"/>
    <property type="match status" value="1"/>
</dbReference>
<dbReference type="PANTHER" id="PTHR11070">
    <property type="entry name" value="UVRD / RECB / PCRA DNA HELICASE FAMILY MEMBER"/>
    <property type="match status" value="1"/>
</dbReference>
<dbReference type="GO" id="GO:0005524">
    <property type="term" value="F:ATP binding"/>
    <property type="evidence" value="ECO:0007669"/>
    <property type="project" value="UniProtKB-KW"/>
</dbReference>
<evidence type="ECO:0000259" key="5">
    <source>
        <dbReference type="Pfam" id="PF00580"/>
    </source>
</evidence>
<evidence type="ECO:0000256" key="1">
    <source>
        <dbReference type="ARBA" id="ARBA00022741"/>
    </source>
</evidence>
<feature type="domain" description="UvrD-like helicase ATP-binding" evidence="5">
    <location>
        <begin position="2"/>
        <end position="65"/>
    </location>
</feature>
<dbReference type="AlphaFoldDB" id="A0A7G9Y5V3"/>
<reference evidence="6" key="1">
    <citation type="submission" date="2020-06" db="EMBL/GenBank/DDBJ databases">
        <title>Unique genomic features of the anaerobic methanotrophic archaea.</title>
        <authorList>
            <person name="Chadwick G.L."/>
            <person name="Skennerton C.T."/>
            <person name="Laso-Perez R."/>
            <person name="Leu A.O."/>
            <person name="Speth D.R."/>
            <person name="Yu H."/>
            <person name="Morgan-Lang C."/>
            <person name="Hatzenpichler R."/>
            <person name="Goudeau D."/>
            <person name="Malmstrom R."/>
            <person name="Brazelton W.J."/>
            <person name="Woyke T."/>
            <person name="Hallam S.J."/>
            <person name="Tyson G.W."/>
            <person name="Wegener G."/>
            <person name="Boetius A."/>
            <person name="Orphan V."/>
        </authorList>
    </citation>
    <scope>NUCLEOTIDE SEQUENCE</scope>
</reference>
<keyword evidence="4" id="KW-0067">ATP-binding</keyword>
<evidence type="ECO:0000256" key="2">
    <source>
        <dbReference type="ARBA" id="ARBA00022801"/>
    </source>
</evidence>
<name>A0A7G9Y5V3_9EURY</name>
<feature type="domain" description="UvrD-like helicase ATP-binding" evidence="5">
    <location>
        <begin position="147"/>
        <end position="198"/>
    </location>
</feature>
<keyword evidence="3" id="KW-0347">Helicase</keyword>
<protein>
    <submittedName>
        <fullName evidence="6">RecBCD enzyme subunit RecB</fullName>
        <ecNumber evidence="6">3.1.11.5</ecNumber>
    </submittedName>
</protein>
<dbReference type="Pfam" id="PF00580">
    <property type="entry name" value="UvrD-helicase"/>
    <property type="match status" value="2"/>
</dbReference>
<evidence type="ECO:0000256" key="4">
    <source>
        <dbReference type="ARBA" id="ARBA00022840"/>
    </source>
</evidence>
<dbReference type="InterPro" id="IPR027417">
    <property type="entry name" value="P-loop_NTPase"/>
</dbReference>
<organism evidence="6">
    <name type="scientific">Candidatus Methanogaster sp. ANME-2c ERB4</name>
    <dbReference type="NCBI Taxonomy" id="2759911"/>
    <lineage>
        <taxon>Archaea</taxon>
        <taxon>Methanobacteriati</taxon>
        <taxon>Methanobacteriota</taxon>
        <taxon>Stenosarchaea group</taxon>
        <taxon>Methanomicrobia</taxon>
        <taxon>Methanosarcinales</taxon>
        <taxon>ANME-2 cluster</taxon>
        <taxon>Candidatus Methanogasteraceae</taxon>
        <taxon>Candidatus Methanogaster</taxon>
    </lineage>
</organism>
<evidence type="ECO:0000256" key="3">
    <source>
        <dbReference type="ARBA" id="ARBA00022806"/>
    </source>
</evidence>
<sequence length="391" mass="46043">MNNNKLIIAAAGSGKTTYLIEQALKVKEENALITTYTEANEEEIRKKFIEKKGYIPRNITIQTWFSFLLQHGVRPYQSEMNDELHERKIGFHLTDQLSITHKGSNGKTYSYGEKKHFFRFYFTSKKDLKIHSDQISKFIVECDKKVDGGVINRISRIYPHIFIDEVQDLAGWELEILKLLFNTPSNILLVGDPRQVTYLTHHPKKYPKYKDGKIDEFINDKCKKDICEIDTKTLSKSHRNNKYICDFSSKLFQEYEPCQPCECKKCRDYSVDREGVFLVKKEDVQKYCEKFSPTILRWDRAIFPEWNYGKSKGLTFDRVLIYPTDPIKKWLKNNNKTLEPSSRCKFYVAITRAKYSVGIVYDYNDADEFEGVKKYSTNVHVKKQEVLEKWI</sequence>
<gene>
    <name evidence="6" type="primary">recB</name>
    <name evidence="6" type="ORF">PBCIBCPC_00007</name>
</gene>
<dbReference type="GO" id="GO:0000725">
    <property type="term" value="P:recombinational repair"/>
    <property type="evidence" value="ECO:0007669"/>
    <property type="project" value="TreeGrafter"/>
</dbReference>
<dbReference type="Gene3D" id="3.40.50.300">
    <property type="entry name" value="P-loop containing nucleotide triphosphate hydrolases"/>
    <property type="match status" value="2"/>
</dbReference>
<evidence type="ECO:0000313" key="6">
    <source>
        <dbReference type="EMBL" id="QNO43387.1"/>
    </source>
</evidence>
<dbReference type="GO" id="GO:0005829">
    <property type="term" value="C:cytosol"/>
    <property type="evidence" value="ECO:0007669"/>
    <property type="project" value="TreeGrafter"/>
</dbReference>
<dbReference type="InterPro" id="IPR000212">
    <property type="entry name" value="DNA_helicase_UvrD/REP"/>
</dbReference>
<proteinExistence type="predicted"/>
<keyword evidence="2 6" id="KW-0378">Hydrolase</keyword>
<accession>A0A7G9Y5V3</accession>
<keyword evidence="1" id="KW-0547">Nucleotide-binding</keyword>